<dbReference type="PANTHER" id="PTHR43757">
    <property type="entry name" value="AMINOMETHYLTRANSFERASE"/>
    <property type="match status" value="1"/>
</dbReference>
<gene>
    <name evidence="7" type="ORF">EDC26_10157</name>
</gene>
<dbReference type="InterPro" id="IPR013977">
    <property type="entry name" value="GcvT_C"/>
</dbReference>
<evidence type="ECO:0000256" key="2">
    <source>
        <dbReference type="ARBA" id="ARBA00023002"/>
    </source>
</evidence>
<proteinExistence type="inferred from homology"/>
<dbReference type="InterPro" id="IPR041117">
    <property type="entry name" value="SoxA_A3"/>
</dbReference>
<dbReference type="InterPro" id="IPR028896">
    <property type="entry name" value="GcvT/YgfZ/DmdA"/>
</dbReference>
<dbReference type="PRINTS" id="PR00469">
    <property type="entry name" value="PNDRDTASEII"/>
</dbReference>
<dbReference type="Gene3D" id="3.10.20.440">
    <property type="entry name" value="2Fe-2S iron-sulphur cluster binding domain, sarcosine oxidase, alpha subunit, N-terminal domain"/>
    <property type="match status" value="1"/>
</dbReference>
<dbReference type="AlphaFoldDB" id="A0A4R3MF38"/>
<dbReference type="InterPro" id="IPR027266">
    <property type="entry name" value="TrmE/GcvT-like"/>
</dbReference>
<dbReference type="Pfam" id="PF07992">
    <property type="entry name" value="Pyr_redox_2"/>
    <property type="match status" value="1"/>
</dbReference>
<dbReference type="Pfam" id="PF13510">
    <property type="entry name" value="Fer2_4"/>
    <property type="match status" value="1"/>
</dbReference>
<evidence type="ECO:0000313" key="7">
    <source>
        <dbReference type="EMBL" id="TCT10837.1"/>
    </source>
</evidence>
<accession>A0A4R3MF38</accession>
<dbReference type="InterPro" id="IPR006277">
    <property type="entry name" value="Sarcosine_oxidase_asu"/>
</dbReference>
<dbReference type="Gene3D" id="3.30.1360.120">
    <property type="entry name" value="Probable tRNA modification gtpase trme, domain 1"/>
    <property type="match status" value="1"/>
</dbReference>
<dbReference type="Pfam" id="PF08669">
    <property type="entry name" value="GCV_T_C"/>
    <property type="match status" value="1"/>
</dbReference>
<dbReference type="GO" id="GO:0008115">
    <property type="term" value="F:sarcosine oxidase activity"/>
    <property type="evidence" value="ECO:0007669"/>
    <property type="project" value="InterPro"/>
</dbReference>
<dbReference type="InterPro" id="IPR029043">
    <property type="entry name" value="GcvT/YgfZ_C"/>
</dbReference>
<dbReference type="EMBL" id="SMAJ01000001">
    <property type="protein sequence ID" value="TCT10837.1"/>
    <property type="molecule type" value="Genomic_DNA"/>
</dbReference>
<dbReference type="Proteomes" id="UP000295525">
    <property type="component" value="Unassembled WGS sequence"/>
</dbReference>
<dbReference type="SUPFAM" id="SSF51905">
    <property type="entry name" value="FAD/NAD(P)-binding domain"/>
    <property type="match status" value="1"/>
</dbReference>
<dbReference type="InterPro" id="IPR036188">
    <property type="entry name" value="FAD/NAD-bd_sf"/>
</dbReference>
<feature type="domain" description="Aminomethyltransferase C-terminal" evidence="5">
    <location>
        <begin position="899"/>
        <end position="983"/>
    </location>
</feature>
<dbReference type="PANTHER" id="PTHR43757:SF2">
    <property type="entry name" value="AMINOMETHYLTRANSFERASE, MITOCHONDRIAL"/>
    <property type="match status" value="1"/>
</dbReference>
<comment type="similarity">
    <text evidence="1">Belongs to the GcvT family.</text>
</comment>
<dbReference type="Gene3D" id="1.10.10.1100">
    <property type="entry name" value="BFD-like [2Fe-2S]-binding domain"/>
    <property type="match status" value="1"/>
</dbReference>
<feature type="domain" description="FAD/NAD(P)-binding" evidence="4">
    <location>
        <begin position="170"/>
        <end position="433"/>
    </location>
</feature>
<evidence type="ECO:0000259" key="6">
    <source>
        <dbReference type="Pfam" id="PF17806"/>
    </source>
</evidence>
<evidence type="ECO:0000313" key="8">
    <source>
        <dbReference type="Proteomes" id="UP000295525"/>
    </source>
</evidence>
<dbReference type="RefSeq" id="WP_132579278.1">
    <property type="nucleotide sequence ID" value="NZ_SMAJ01000001.1"/>
</dbReference>
<dbReference type="InterPro" id="IPR042204">
    <property type="entry name" value="2Fe-2S-bd_N"/>
</dbReference>
<organism evidence="7 8">
    <name type="scientific">Paralcaligenes ureilyticus</name>
    <dbReference type="NCBI Taxonomy" id="627131"/>
    <lineage>
        <taxon>Bacteria</taxon>
        <taxon>Pseudomonadati</taxon>
        <taxon>Pseudomonadota</taxon>
        <taxon>Betaproteobacteria</taxon>
        <taxon>Burkholderiales</taxon>
        <taxon>Alcaligenaceae</taxon>
        <taxon>Paralcaligenes</taxon>
    </lineage>
</organism>
<feature type="domain" description="SoxA A3" evidence="6">
    <location>
        <begin position="511"/>
        <end position="592"/>
    </location>
</feature>
<dbReference type="Gene3D" id="3.50.50.60">
    <property type="entry name" value="FAD/NAD(P)-binding domain"/>
    <property type="match status" value="1"/>
</dbReference>
<reference evidence="7 8" key="1">
    <citation type="submission" date="2019-03" db="EMBL/GenBank/DDBJ databases">
        <title>Genomic Encyclopedia of Type Strains, Phase IV (KMG-IV): sequencing the most valuable type-strain genomes for metagenomic binning, comparative biology and taxonomic classification.</title>
        <authorList>
            <person name="Goeker M."/>
        </authorList>
    </citation>
    <scope>NUCLEOTIDE SEQUENCE [LARGE SCALE GENOMIC DNA]</scope>
    <source>
        <strain evidence="7 8">DSM 24591</strain>
    </source>
</reference>
<evidence type="ECO:0000259" key="5">
    <source>
        <dbReference type="Pfam" id="PF08669"/>
    </source>
</evidence>
<keyword evidence="2" id="KW-0560">Oxidoreductase</keyword>
<evidence type="ECO:0000259" key="3">
    <source>
        <dbReference type="Pfam" id="PF01571"/>
    </source>
</evidence>
<sequence length="991" mass="106274">MKQAFRLEQGGLVDRSKAISFLFDGVRYEGHPGDTLASALMANGVKLIGRSFKYHRPRGIVAAGVEEPNALVRLRSGARAEPNTRATAIELYEGLVAESQNRWPSLKFDLMAVNNLLSPLFPAGFYYKTFMWPARLWPSYERVIRNAAGMGVATRQDDPDRYEKRFACCDVLVVGAGAAGLAAAGVAMRAGAKVFLVDENASLGGSLLGQGTRIDKIPAAQWAHDMAAGLSTNSRVTVLPRTTAFGYYDHNMVSLIERVADHVAVPGPHVPRQRLWHIRAKRVVLATGAIERPLVFGNNDLPGVMLASAIRTYANRYGVAAGRRIVLFVNNNSAYSAAFDLARLGIDVAAIVDVRRAIPAAIMEQARSLGIPVHLGSIVLRALGSGCVKGAEIALRDSGRGTSIACDVIGTAGGWAPSLHLHSQSGGKAVYDERIATFIPGPGKQAAISAGAARGVFQLREVLKDGAAAAVSACADLGLKQQTPDVIVEGDEPDLDIEAFWLAPQRLGAKAKQFVDLQDDVTVNDVALAARENFRSVEHLKRYTTLGMGTDQGKTSNINGLALMALARQEPIPVVGTTTFRPPYTPVTLGAFVGRQIGKGFSATRLSPMHQWHLDNGAVMASAGQWLRPKTYVGPGETYAQAWRRETLAVRRGVGIVDVSTLGKIDVQGPDAARFLDLVYSNRFSTLKPGRARYGLMLRDDGIVLDDGTTSRFAEDRFFMTTTTAHAGKVLSDLEFLLATAYQKLRVRVTSLTDQYAQIALAGPKSRTVLEALLPGVDVSDAALPHMGVLETSLAHIPLNVFRLSYSGEMAYELNIPAGYGMALWMRLLEAGKPLGITPYGTEAMGVMRIEKGHVAGPEIDGRTTADDLGLGKLASKAEPFIGKPLMRREGLISPERPKLVGVMSTSPGAKIIAGSAIVKEPMAGAASLGWISSSTYSPTLDTHIGIAFIKNGRALIGQKLTAWSPLHNYTCEVVVGEPVFYDPSGEKLHG</sequence>
<keyword evidence="8" id="KW-1185">Reference proteome</keyword>
<dbReference type="Pfam" id="PF17806">
    <property type="entry name" value="SO_alpha_A3"/>
    <property type="match status" value="1"/>
</dbReference>
<evidence type="ECO:0000256" key="1">
    <source>
        <dbReference type="ARBA" id="ARBA00008609"/>
    </source>
</evidence>
<dbReference type="PIRSF" id="PIRSF037980">
    <property type="entry name" value="SoxA"/>
    <property type="match status" value="1"/>
</dbReference>
<feature type="domain" description="GCVT N-terminal" evidence="3">
    <location>
        <begin position="609"/>
        <end position="875"/>
    </location>
</feature>
<dbReference type="SUPFAM" id="SSF103025">
    <property type="entry name" value="Folate-binding domain"/>
    <property type="match status" value="1"/>
</dbReference>
<dbReference type="SUPFAM" id="SSF101790">
    <property type="entry name" value="Aminomethyltransferase beta-barrel domain"/>
    <property type="match status" value="1"/>
</dbReference>
<dbReference type="PRINTS" id="PR00368">
    <property type="entry name" value="FADPNR"/>
</dbReference>
<dbReference type="InterPro" id="IPR041854">
    <property type="entry name" value="BFD-like_2Fe2S-bd_dom_sf"/>
</dbReference>
<dbReference type="InterPro" id="IPR023753">
    <property type="entry name" value="FAD/NAD-binding_dom"/>
</dbReference>
<protein>
    <submittedName>
        <fullName evidence="7">N-methylglutamate dehydrogenase subunit C</fullName>
    </submittedName>
</protein>
<evidence type="ECO:0000259" key="4">
    <source>
        <dbReference type="Pfam" id="PF07992"/>
    </source>
</evidence>
<dbReference type="NCBIfam" id="TIGR01372">
    <property type="entry name" value="soxA"/>
    <property type="match status" value="1"/>
</dbReference>
<comment type="caution">
    <text evidence="7">The sequence shown here is derived from an EMBL/GenBank/DDBJ whole genome shotgun (WGS) entry which is preliminary data.</text>
</comment>
<dbReference type="Pfam" id="PF01571">
    <property type="entry name" value="GCV_T"/>
    <property type="match status" value="1"/>
</dbReference>
<dbReference type="OrthoDB" id="5287468at2"/>
<name>A0A4R3MF38_9BURK</name>
<dbReference type="InterPro" id="IPR006222">
    <property type="entry name" value="GCVT_N"/>
</dbReference>
<dbReference type="GO" id="GO:0046653">
    <property type="term" value="P:tetrahydrofolate metabolic process"/>
    <property type="evidence" value="ECO:0007669"/>
    <property type="project" value="InterPro"/>
</dbReference>